<comment type="function">
    <text evidence="14">Catalyzes the ATP- as well as the pyrophosphate-dependent phosphorylation of a specific serine residue in HPr, a phosphocarrier protein of the phosphoenolpyruvate-dependent sugar phosphotransferase system (PTS). HprK/P also catalyzes the pyrophosphate-producing, inorganic phosphate-dependent dephosphorylation (phosphorolysis) of seryl-phosphorylated HPr (P-Ser-HPr).</text>
</comment>
<feature type="binding site" evidence="14">
    <location>
        <position position="204"/>
    </location>
    <ligand>
        <name>Mg(2+)</name>
        <dbReference type="ChEBI" id="CHEBI:18420"/>
    </ligand>
</feature>
<dbReference type="EMBL" id="JACIET010000002">
    <property type="protein sequence ID" value="MBB4013837.1"/>
    <property type="molecule type" value="Genomic_DNA"/>
</dbReference>
<dbReference type="Gene3D" id="3.40.50.300">
    <property type="entry name" value="P-loop containing nucleotide triphosphate hydrolases"/>
    <property type="match status" value="1"/>
</dbReference>
<dbReference type="GO" id="GO:0004712">
    <property type="term" value="F:protein serine/threonine/tyrosine kinase activity"/>
    <property type="evidence" value="ECO:0007669"/>
    <property type="project" value="UniProtKB-UniRule"/>
</dbReference>
<dbReference type="SUPFAM" id="SSF75138">
    <property type="entry name" value="HprK N-terminal domain-like"/>
    <property type="match status" value="1"/>
</dbReference>
<dbReference type="InterPro" id="IPR025662">
    <property type="entry name" value="Sigma_54_int_dom_ATP-bd_1"/>
</dbReference>
<protein>
    <recommendedName>
        <fullName evidence="14">HPr kinase/phosphorylase</fullName>
        <shortName evidence="14">HPrK/P</shortName>
        <ecNumber evidence="14">2.7.11.-</ecNumber>
        <ecNumber evidence="14">2.7.4.-</ecNumber>
    </recommendedName>
    <alternativeName>
        <fullName evidence="14">HPr(Ser) kinase/phosphorylase</fullName>
    </alternativeName>
</protein>
<evidence type="ECO:0000256" key="11">
    <source>
        <dbReference type="ARBA" id="ARBA00022842"/>
    </source>
</evidence>
<dbReference type="HAMAP" id="MF_01249">
    <property type="entry name" value="HPr_kinase"/>
    <property type="match status" value="1"/>
</dbReference>
<feature type="active site" description="Proton acceptor; for phosphorylation activity. Proton donor; for dephosphorylation activity" evidence="14">
    <location>
        <position position="179"/>
    </location>
</feature>
<dbReference type="InterPro" id="IPR027417">
    <property type="entry name" value="P-loop_NTPase"/>
</dbReference>
<dbReference type="GO" id="GO:0005524">
    <property type="term" value="F:ATP binding"/>
    <property type="evidence" value="ECO:0007669"/>
    <property type="project" value="UniProtKB-UniRule"/>
</dbReference>
<dbReference type="Pfam" id="PF02603">
    <property type="entry name" value="Hpr_kinase_N"/>
    <property type="match status" value="1"/>
</dbReference>
<dbReference type="GO" id="GO:0004674">
    <property type="term" value="F:protein serine/threonine kinase activity"/>
    <property type="evidence" value="ECO:0007669"/>
    <property type="project" value="UniProtKB-KW"/>
</dbReference>
<evidence type="ECO:0000256" key="1">
    <source>
        <dbReference type="ARBA" id="ARBA00001120"/>
    </source>
</evidence>
<dbReference type="GO" id="GO:0000155">
    <property type="term" value="F:phosphorelay sensor kinase activity"/>
    <property type="evidence" value="ECO:0007669"/>
    <property type="project" value="InterPro"/>
</dbReference>
<evidence type="ECO:0000256" key="4">
    <source>
        <dbReference type="ARBA" id="ARBA00011643"/>
    </source>
</evidence>
<reference evidence="17 18" key="1">
    <citation type="submission" date="2020-08" db="EMBL/GenBank/DDBJ databases">
        <title>Genomic Encyclopedia of Type Strains, Phase IV (KMG-IV): sequencing the most valuable type-strain genomes for metagenomic binning, comparative biology and taxonomic classification.</title>
        <authorList>
            <person name="Goeker M."/>
        </authorList>
    </citation>
    <scope>NUCLEOTIDE SEQUENCE [LARGE SCALE GENOMIC DNA]</scope>
    <source>
        <strain evidence="17 18">DSM 106739</strain>
    </source>
</reference>
<comment type="cofactor">
    <cofactor evidence="2 14">
        <name>Mg(2+)</name>
        <dbReference type="ChEBI" id="CHEBI:18420"/>
    </cofactor>
</comment>
<dbReference type="CDD" id="cd01918">
    <property type="entry name" value="HprK_C"/>
    <property type="match status" value="1"/>
</dbReference>
<dbReference type="Proteomes" id="UP000561045">
    <property type="component" value="Unassembled WGS sequence"/>
</dbReference>
<evidence type="ECO:0000313" key="18">
    <source>
        <dbReference type="Proteomes" id="UP000561045"/>
    </source>
</evidence>
<comment type="subunit">
    <text evidence="4 14">Homohexamer.</text>
</comment>
<dbReference type="PROSITE" id="PS00675">
    <property type="entry name" value="SIGMA54_INTERACT_1"/>
    <property type="match status" value="1"/>
</dbReference>
<feature type="binding site" evidence="14">
    <location>
        <begin position="155"/>
        <end position="162"/>
    </location>
    <ligand>
        <name>ATP</name>
        <dbReference type="ChEBI" id="CHEBI:30616"/>
    </ligand>
</feature>
<evidence type="ECO:0000256" key="7">
    <source>
        <dbReference type="ARBA" id="ARBA00022723"/>
    </source>
</evidence>
<organism evidence="17 18">
    <name type="scientific">Niveibacterium umoris</name>
    <dbReference type="NCBI Taxonomy" id="1193620"/>
    <lineage>
        <taxon>Bacteria</taxon>
        <taxon>Pseudomonadati</taxon>
        <taxon>Pseudomonadota</taxon>
        <taxon>Betaproteobacteria</taxon>
        <taxon>Rhodocyclales</taxon>
        <taxon>Rhodocyclaceae</taxon>
        <taxon>Niveibacterium</taxon>
    </lineage>
</organism>
<dbReference type="Pfam" id="PF07475">
    <property type="entry name" value="Hpr_kinase_C"/>
    <property type="match status" value="1"/>
</dbReference>
<evidence type="ECO:0000256" key="5">
    <source>
        <dbReference type="ARBA" id="ARBA00022527"/>
    </source>
</evidence>
<evidence type="ECO:0000256" key="3">
    <source>
        <dbReference type="ARBA" id="ARBA00006883"/>
    </source>
</evidence>
<evidence type="ECO:0000256" key="8">
    <source>
        <dbReference type="ARBA" id="ARBA00022741"/>
    </source>
</evidence>
<dbReference type="FunFam" id="3.40.50.300:FF:000174">
    <property type="entry name" value="HPr kinase/phosphorylase"/>
    <property type="match status" value="1"/>
</dbReference>
<comment type="caution">
    <text evidence="17">The sequence shown here is derived from an EMBL/GenBank/DDBJ whole genome shotgun (WGS) entry which is preliminary data.</text>
</comment>
<keyword evidence="10 14" id="KW-0067">ATP-binding</keyword>
<dbReference type="PANTHER" id="PTHR30305:SF1">
    <property type="entry name" value="HPR KINASE_PHOSPHORYLASE"/>
    <property type="match status" value="1"/>
</dbReference>
<proteinExistence type="inferred from homology"/>
<dbReference type="PANTHER" id="PTHR30305">
    <property type="entry name" value="PROTEIN YJDM-RELATED"/>
    <property type="match status" value="1"/>
</dbReference>
<keyword evidence="8 14" id="KW-0547">Nucleotide-binding</keyword>
<keyword evidence="9 14" id="KW-0418">Kinase</keyword>
<feature type="active site" evidence="14">
    <location>
        <position position="140"/>
    </location>
</feature>
<dbReference type="InterPro" id="IPR003755">
    <property type="entry name" value="HPr(Ser)_kin/Pase"/>
</dbReference>
<keyword evidence="5 14" id="KW-0723">Serine/threonine-protein kinase</keyword>
<keyword evidence="11 14" id="KW-0460">Magnesium</keyword>
<feature type="active site" evidence="14">
    <location>
        <position position="247"/>
    </location>
</feature>
<keyword evidence="7 14" id="KW-0479">Metal-binding</keyword>
<feature type="region of interest" description="Important for the catalytic mechanism of dephosphorylation" evidence="14">
    <location>
        <begin position="268"/>
        <end position="273"/>
    </location>
</feature>
<evidence type="ECO:0000259" key="15">
    <source>
        <dbReference type="Pfam" id="PF02603"/>
    </source>
</evidence>
<dbReference type="GO" id="GO:0006109">
    <property type="term" value="P:regulation of carbohydrate metabolic process"/>
    <property type="evidence" value="ECO:0007669"/>
    <property type="project" value="UniProtKB-UniRule"/>
</dbReference>
<dbReference type="EC" id="2.7.11.-" evidence="14"/>
<dbReference type="InterPro" id="IPR011104">
    <property type="entry name" value="Hpr_kin/Pase_C"/>
</dbReference>
<dbReference type="EC" id="2.7.4.-" evidence="14"/>
<comment type="domain">
    <text evidence="14">The Walker A ATP-binding motif also binds Pi and PPi.</text>
</comment>
<dbReference type="SUPFAM" id="SSF53795">
    <property type="entry name" value="PEP carboxykinase-like"/>
    <property type="match status" value="1"/>
</dbReference>
<keyword evidence="6 14" id="KW-0808">Transferase</keyword>
<feature type="region of interest" description="Important for the catalytic mechanism of both phosphorylation and dephosphorylation" evidence="14">
    <location>
        <begin position="203"/>
        <end position="212"/>
    </location>
</feature>
<dbReference type="Gene3D" id="3.40.1390.20">
    <property type="entry name" value="HprK N-terminal domain-like"/>
    <property type="match status" value="1"/>
</dbReference>
<dbReference type="NCBIfam" id="TIGR00679">
    <property type="entry name" value="hpr-ser"/>
    <property type="match status" value="1"/>
</dbReference>
<comment type="catalytic activity">
    <reaction evidence="1 14">
        <text>[HPr protein]-L-serine + ATP = [HPr protein]-O-phospho-L-serine + ADP + H(+)</text>
        <dbReference type="Rhea" id="RHEA:46600"/>
        <dbReference type="Rhea" id="RHEA-COMP:11602"/>
        <dbReference type="Rhea" id="RHEA-COMP:11603"/>
        <dbReference type="ChEBI" id="CHEBI:15378"/>
        <dbReference type="ChEBI" id="CHEBI:29999"/>
        <dbReference type="ChEBI" id="CHEBI:30616"/>
        <dbReference type="ChEBI" id="CHEBI:83421"/>
        <dbReference type="ChEBI" id="CHEBI:456216"/>
    </reaction>
</comment>
<dbReference type="RefSeq" id="WP_183635755.1">
    <property type="nucleotide sequence ID" value="NZ_BAABLE010000005.1"/>
</dbReference>
<comment type="similarity">
    <text evidence="3 14">Belongs to the HPrK/P family.</text>
</comment>
<feature type="domain" description="HPr kinase/phosphorylase C-terminal" evidence="16">
    <location>
        <begin position="132"/>
        <end position="302"/>
    </location>
</feature>
<dbReference type="AlphaFoldDB" id="A0A840BU01"/>
<feature type="domain" description="HPr(Ser) kinase/phosphorylase N-terminal" evidence="15">
    <location>
        <begin position="8"/>
        <end position="129"/>
    </location>
</feature>
<dbReference type="GO" id="GO:0000287">
    <property type="term" value="F:magnesium ion binding"/>
    <property type="evidence" value="ECO:0007669"/>
    <property type="project" value="UniProtKB-UniRule"/>
</dbReference>
<feature type="active site" evidence="14">
    <location>
        <position position="161"/>
    </location>
</feature>
<evidence type="ECO:0000313" key="17">
    <source>
        <dbReference type="EMBL" id="MBB4013837.1"/>
    </source>
</evidence>
<name>A0A840BU01_9RHOO</name>
<evidence type="ECO:0000256" key="13">
    <source>
        <dbReference type="ARBA" id="ARBA00047657"/>
    </source>
</evidence>
<evidence type="ECO:0000259" key="16">
    <source>
        <dbReference type="Pfam" id="PF07475"/>
    </source>
</evidence>
<gene>
    <name evidence="14" type="primary">hprK</name>
    <name evidence="17" type="ORF">GGR36_003183</name>
</gene>
<sequence length="314" mass="34745">MRRTSVGRIFEDNRERLGLSHLAGPLDVEVQVPNEKVWPAELVGHLNIIHPNRIQVMGEAELAWIRRQARDKVQHQLESILLAHPPAMIVADGCEVPPLILNAFESARVAMFTTPAETARVIDSLRIYLARNLAEKTSLHGVFMDVLGLGVLITGDSGAGKSELALELISRGHGLVADDVVEVSRIAPGVLEGRCPPMLKDFLEVRGLGILNIRTIFGETACRRKMKLKLVVHLHRQLRGESAQMPRLPLEDDVQDIVGVPTRRVTLPVAAGRNLAVLLEAAVRNTILQLRGIDSMQEFVDRQRNALDTDDDEL</sequence>
<feature type="binding site" evidence="14">
    <location>
        <position position="162"/>
    </location>
    <ligand>
        <name>Mg(2+)</name>
        <dbReference type="ChEBI" id="CHEBI:18420"/>
    </ligand>
</feature>
<evidence type="ECO:0000256" key="10">
    <source>
        <dbReference type="ARBA" id="ARBA00022840"/>
    </source>
</evidence>
<dbReference type="InterPro" id="IPR011126">
    <property type="entry name" value="Hpr_kin/Pase_Hpr_N"/>
</dbReference>
<evidence type="ECO:0000256" key="12">
    <source>
        <dbReference type="ARBA" id="ARBA00023268"/>
    </source>
</evidence>
<evidence type="ECO:0000256" key="2">
    <source>
        <dbReference type="ARBA" id="ARBA00001946"/>
    </source>
</evidence>
<keyword evidence="18" id="KW-1185">Reference proteome</keyword>
<dbReference type="InterPro" id="IPR028979">
    <property type="entry name" value="Ser_kin/Pase_Hpr-like_N_sf"/>
</dbReference>
<comment type="catalytic activity">
    <reaction evidence="13 14">
        <text>[HPr protein]-O-phospho-L-serine + phosphate + H(+) = [HPr protein]-L-serine + diphosphate</text>
        <dbReference type="Rhea" id="RHEA:46604"/>
        <dbReference type="Rhea" id="RHEA-COMP:11602"/>
        <dbReference type="Rhea" id="RHEA-COMP:11603"/>
        <dbReference type="ChEBI" id="CHEBI:15378"/>
        <dbReference type="ChEBI" id="CHEBI:29999"/>
        <dbReference type="ChEBI" id="CHEBI:33019"/>
        <dbReference type="ChEBI" id="CHEBI:43474"/>
        <dbReference type="ChEBI" id="CHEBI:83421"/>
    </reaction>
</comment>
<comment type="miscellaneous">
    <text evidence="14">Both phosphorylation and phosphorolysis are carried out by the same active site and suggest a common mechanism for both reactions.</text>
</comment>
<keyword evidence="12 14" id="KW-0511">Multifunctional enzyme</keyword>
<accession>A0A840BU01</accession>
<evidence type="ECO:0000256" key="14">
    <source>
        <dbReference type="HAMAP-Rule" id="MF_01249"/>
    </source>
</evidence>
<evidence type="ECO:0000256" key="9">
    <source>
        <dbReference type="ARBA" id="ARBA00022777"/>
    </source>
</evidence>
<evidence type="ECO:0000256" key="6">
    <source>
        <dbReference type="ARBA" id="ARBA00022679"/>
    </source>
</evidence>